<proteinExistence type="predicted"/>
<name>A0A4Z2ETC4_9TELE</name>
<evidence type="ECO:0000313" key="2">
    <source>
        <dbReference type="EMBL" id="TNN32028.1"/>
    </source>
</evidence>
<feature type="region of interest" description="Disordered" evidence="1">
    <location>
        <begin position="49"/>
        <end position="68"/>
    </location>
</feature>
<gene>
    <name evidence="2" type="ORF">EYF80_057813</name>
</gene>
<accession>A0A4Z2ETC4</accession>
<sequence>MAFPPERLEKRLLRCRCHRHALLLKTCSLTHMNAGSALSVLRVSDTFTERPNAWDSSPPLTRSDFRPE</sequence>
<evidence type="ECO:0000313" key="3">
    <source>
        <dbReference type="Proteomes" id="UP000314294"/>
    </source>
</evidence>
<dbReference type="EMBL" id="SRLO01002974">
    <property type="protein sequence ID" value="TNN32028.1"/>
    <property type="molecule type" value="Genomic_DNA"/>
</dbReference>
<evidence type="ECO:0000256" key="1">
    <source>
        <dbReference type="SAM" id="MobiDB-lite"/>
    </source>
</evidence>
<reference evidence="2 3" key="1">
    <citation type="submission" date="2019-03" db="EMBL/GenBank/DDBJ databases">
        <title>First draft genome of Liparis tanakae, snailfish: a comprehensive survey of snailfish specific genes.</title>
        <authorList>
            <person name="Kim W."/>
            <person name="Song I."/>
            <person name="Jeong J.-H."/>
            <person name="Kim D."/>
            <person name="Kim S."/>
            <person name="Ryu S."/>
            <person name="Song J.Y."/>
            <person name="Lee S.K."/>
        </authorList>
    </citation>
    <scope>NUCLEOTIDE SEQUENCE [LARGE SCALE GENOMIC DNA]</scope>
    <source>
        <tissue evidence="2">Muscle</tissue>
    </source>
</reference>
<protein>
    <submittedName>
        <fullName evidence="2">Uncharacterized protein</fullName>
    </submittedName>
</protein>
<keyword evidence="3" id="KW-1185">Reference proteome</keyword>
<dbReference type="Proteomes" id="UP000314294">
    <property type="component" value="Unassembled WGS sequence"/>
</dbReference>
<organism evidence="2 3">
    <name type="scientific">Liparis tanakae</name>
    <name type="common">Tanaka's snailfish</name>
    <dbReference type="NCBI Taxonomy" id="230148"/>
    <lineage>
        <taxon>Eukaryota</taxon>
        <taxon>Metazoa</taxon>
        <taxon>Chordata</taxon>
        <taxon>Craniata</taxon>
        <taxon>Vertebrata</taxon>
        <taxon>Euteleostomi</taxon>
        <taxon>Actinopterygii</taxon>
        <taxon>Neopterygii</taxon>
        <taxon>Teleostei</taxon>
        <taxon>Neoteleostei</taxon>
        <taxon>Acanthomorphata</taxon>
        <taxon>Eupercaria</taxon>
        <taxon>Perciformes</taxon>
        <taxon>Cottioidei</taxon>
        <taxon>Cottales</taxon>
        <taxon>Liparidae</taxon>
        <taxon>Liparis</taxon>
    </lineage>
</organism>
<comment type="caution">
    <text evidence="2">The sequence shown here is derived from an EMBL/GenBank/DDBJ whole genome shotgun (WGS) entry which is preliminary data.</text>
</comment>
<dbReference type="AlphaFoldDB" id="A0A4Z2ETC4"/>